<keyword evidence="1" id="KW-0472">Membrane</keyword>
<reference evidence="2 3" key="1">
    <citation type="journal article" date="2012" name="Genome Biol.">
        <title>Genome and low-iron response of an oceanic diatom adapted to chronic iron limitation.</title>
        <authorList>
            <person name="Lommer M."/>
            <person name="Specht M."/>
            <person name="Roy A.S."/>
            <person name="Kraemer L."/>
            <person name="Andreson R."/>
            <person name="Gutowska M.A."/>
            <person name="Wolf J."/>
            <person name="Bergner S.V."/>
            <person name="Schilhabel M.B."/>
            <person name="Klostermeier U.C."/>
            <person name="Beiko R.G."/>
            <person name="Rosenstiel P."/>
            <person name="Hippler M."/>
            <person name="Laroche J."/>
        </authorList>
    </citation>
    <scope>NUCLEOTIDE SEQUENCE [LARGE SCALE GENOMIC DNA]</scope>
    <source>
        <strain evidence="2 3">CCMP1005</strain>
    </source>
</reference>
<comment type="caution">
    <text evidence="2">The sequence shown here is derived from an EMBL/GenBank/DDBJ whole genome shotgun (WGS) entry which is preliminary data.</text>
</comment>
<feature type="transmembrane region" description="Helical" evidence="1">
    <location>
        <begin position="345"/>
        <end position="368"/>
    </location>
</feature>
<accession>K0SLE0</accession>
<dbReference type="eggNOG" id="ENOG502S5H7">
    <property type="taxonomic scope" value="Eukaryota"/>
</dbReference>
<dbReference type="InterPro" id="IPR008537">
    <property type="entry name" value="DUF819"/>
</dbReference>
<keyword evidence="1" id="KW-0812">Transmembrane</keyword>
<evidence type="ECO:0008006" key="4">
    <source>
        <dbReference type="Google" id="ProtNLM"/>
    </source>
</evidence>
<feature type="transmembrane region" description="Helical" evidence="1">
    <location>
        <begin position="106"/>
        <end position="129"/>
    </location>
</feature>
<organism evidence="2 3">
    <name type="scientific">Thalassiosira oceanica</name>
    <name type="common">Marine diatom</name>
    <dbReference type="NCBI Taxonomy" id="159749"/>
    <lineage>
        <taxon>Eukaryota</taxon>
        <taxon>Sar</taxon>
        <taxon>Stramenopiles</taxon>
        <taxon>Ochrophyta</taxon>
        <taxon>Bacillariophyta</taxon>
        <taxon>Coscinodiscophyceae</taxon>
        <taxon>Thalassiosirophycidae</taxon>
        <taxon>Thalassiosirales</taxon>
        <taxon>Thalassiosiraceae</taxon>
        <taxon>Thalassiosira</taxon>
    </lineage>
</organism>
<name>K0SLE0_THAOC</name>
<feature type="transmembrane region" description="Helical" evidence="1">
    <location>
        <begin position="136"/>
        <end position="158"/>
    </location>
</feature>
<dbReference type="Pfam" id="PF05684">
    <property type="entry name" value="DUF819"/>
    <property type="match status" value="1"/>
</dbReference>
<feature type="transmembrane region" description="Helical" evidence="1">
    <location>
        <begin position="65"/>
        <end position="86"/>
    </location>
</feature>
<dbReference type="OrthoDB" id="45797at2759"/>
<dbReference type="PANTHER" id="PTHR34289:SF8">
    <property type="entry name" value="DUF819 DOMAIN-CONTAINING PROTEIN"/>
    <property type="match status" value="1"/>
</dbReference>
<dbReference type="Proteomes" id="UP000266841">
    <property type="component" value="Unassembled WGS sequence"/>
</dbReference>
<sequence>VPAAAGAGFAIASSSAFGMFCERRLGGGGHVATLMSAATLSNLSQLARFRDLGIRIPAHHDLYDLCWSIVLPSSLVFALLSSALFADVDSNRNSAESKTMKNTVASMALPFVIGSLGSIVGCLASFYLVRMPFDRGIAGLMAGCLCSSYIGGTTNFFATAKVMKVDSDAIGSAAGSMAAADLVVMAFYFMLLSAASRSPWLHHLFPPSRKENESGDIDMEASAQRYSTNTNISASEPNVTSMVAAAGAISIAVGLVLVATYLERLTAASLHVPGTMCAHLALMGLGCNRLLQFLTTRSKRSGVVGVLRRIPGVSPALSNVCFYLLFSAVGTSANVGSAMRGGPSALAFASLALIIHSAFIILGCWGFLRLTTGLQKLRPGWQEVLIASNAAIGGPSTAAAFAVGLVPGEESLHQSALVIGATVWGVVGYAIGTSCGVTMARFLC</sequence>
<evidence type="ECO:0000256" key="1">
    <source>
        <dbReference type="SAM" id="Phobius"/>
    </source>
</evidence>
<keyword evidence="1" id="KW-1133">Transmembrane helix</keyword>
<evidence type="ECO:0000313" key="2">
    <source>
        <dbReference type="EMBL" id="EJK65779.1"/>
    </source>
</evidence>
<keyword evidence="3" id="KW-1185">Reference proteome</keyword>
<dbReference type="EMBL" id="AGNL01015480">
    <property type="protein sequence ID" value="EJK65779.1"/>
    <property type="molecule type" value="Genomic_DNA"/>
</dbReference>
<protein>
    <recommendedName>
        <fullName evidence="4">DUF819 protein</fullName>
    </recommendedName>
</protein>
<feature type="transmembrane region" description="Helical" evidence="1">
    <location>
        <begin position="170"/>
        <end position="191"/>
    </location>
</feature>
<proteinExistence type="predicted"/>
<dbReference type="PANTHER" id="PTHR34289">
    <property type="entry name" value="PROTEIN, PUTATIVE (DUF819)-RELATED"/>
    <property type="match status" value="1"/>
</dbReference>
<feature type="transmembrane region" description="Helical" evidence="1">
    <location>
        <begin position="242"/>
        <end position="262"/>
    </location>
</feature>
<gene>
    <name evidence="2" type="ORF">THAOC_13332</name>
</gene>
<feature type="transmembrane region" description="Helical" evidence="1">
    <location>
        <begin position="268"/>
        <end position="291"/>
    </location>
</feature>
<feature type="transmembrane region" description="Helical" evidence="1">
    <location>
        <begin position="312"/>
        <end position="333"/>
    </location>
</feature>
<evidence type="ECO:0000313" key="3">
    <source>
        <dbReference type="Proteomes" id="UP000266841"/>
    </source>
</evidence>
<dbReference type="OMA" id="PRICMAL"/>
<dbReference type="AlphaFoldDB" id="K0SLE0"/>
<feature type="non-terminal residue" evidence="2">
    <location>
        <position position="1"/>
    </location>
</feature>